<keyword evidence="4" id="KW-1185">Reference proteome</keyword>
<sequence length="104" mass="12477">MSGKPTHDHETLQTQPQPSEARTFWQAAWRWFYITVPTRIILSCLGYTLLWLYLEVYLDGEPLRPQSDYGLPWYKRTYIQRTAVVMGFVEWGTGFVWDRMKDRK</sequence>
<feature type="compositionally biased region" description="Basic and acidic residues" evidence="1">
    <location>
        <begin position="1"/>
        <end position="11"/>
    </location>
</feature>
<evidence type="ECO:0000256" key="2">
    <source>
        <dbReference type="SAM" id="Phobius"/>
    </source>
</evidence>
<evidence type="ECO:0000256" key="1">
    <source>
        <dbReference type="SAM" id="MobiDB-lite"/>
    </source>
</evidence>
<name>A0A9Q9B1B8_9PEZI</name>
<reference evidence="3" key="1">
    <citation type="submission" date="2022-06" db="EMBL/GenBank/DDBJ databases">
        <title>Complete genome sequences of two strains of the flax pathogen Septoria linicola.</title>
        <authorList>
            <person name="Lapalu N."/>
            <person name="Simon A."/>
            <person name="Demenou B."/>
            <person name="Paumier D."/>
            <person name="Guillot M.-P."/>
            <person name="Gout L."/>
            <person name="Valade R."/>
        </authorList>
    </citation>
    <scope>NUCLEOTIDE SEQUENCE</scope>
    <source>
        <strain evidence="3">SE15195</strain>
    </source>
</reference>
<dbReference type="AlphaFoldDB" id="A0A9Q9B1B8"/>
<keyword evidence="2" id="KW-1133">Transmembrane helix</keyword>
<dbReference type="Proteomes" id="UP001056384">
    <property type="component" value="Chromosome 8"/>
</dbReference>
<feature type="transmembrane region" description="Helical" evidence="2">
    <location>
        <begin position="78"/>
        <end position="97"/>
    </location>
</feature>
<gene>
    <name evidence="3" type="ORF">Slin15195_G096990</name>
</gene>
<evidence type="ECO:0000313" key="4">
    <source>
        <dbReference type="Proteomes" id="UP001056384"/>
    </source>
</evidence>
<organism evidence="3 4">
    <name type="scientific">Septoria linicola</name>
    <dbReference type="NCBI Taxonomy" id="215465"/>
    <lineage>
        <taxon>Eukaryota</taxon>
        <taxon>Fungi</taxon>
        <taxon>Dikarya</taxon>
        <taxon>Ascomycota</taxon>
        <taxon>Pezizomycotina</taxon>
        <taxon>Dothideomycetes</taxon>
        <taxon>Dothideomycetidae</taxon>
        <taxon>Mycosphaerellales</taxon>
        <taxon>Mycosphaerellaceae</taxon>
        <taxon>Septoria</taxon>
    </lineage>
</organism>
<dbReference type="EMBL" id="CP099425">
    <property type="protein sequence ID" value="USW56380.1"/>
    <property type="molecule type" value="Genomic_DNA"/>
</dbReference>
<protein>
    <submittedName>
        <fullName evidence="3">Uncharacterized protein</fullName>
    </submittedName>
</protein>
<accession>A0A9Q9B1B8</accession>
<proteinExistence type="predicted"/>
<keyword evidence="2" id="KW-0472">Membrane</keyword>
<feature type="transmembrane region" description="Helical" evidence="2">
    <location>
        <begin position="31"/>
        <end position="54"/>
    </location>
</feature>
<keyword evidence="2" id="KW-0812">Transmembrane</keyword>
<feature type="region of interest" description="Disordered" evidence="1">
    <location>
        <begin position="1"/>
        <end position="20"/>
    </location>
</feature>
<evidence type="ECO:0000313" key="3">
    <source>
        <dbReference type="EMBL" id="USW56380.1"/>
    </source>
</evidence>